<evidence type="ECO:0000256" key="2">
    <source>
        <dbReference type="ARBA" id="ARBA00022448"/>
    </source>
</evidence>
<feature type="transmembrane region" description="Helical" evidence="7">
    <location>
        <begin position="191"/>
        <end position="208"/>
    </location>
</feature>
<keyword evidence="10" id="KW-1185">Reference proteome</keyword>
<feature type="transmembrane region" description="Helical" evidence="7">
    <location>
        <begin position="254"/>
        <end position="275"/>
    </location>
</feature>
<feature type="transmembrane region" description="Helical" evidence="7">
    <location>
        <begin position="42"/>
        <end position="60"/>
    </location>
</feature>
<dbReference type="AlphaFoldDB" id="A0AAW9S4X2"/>
<proteinExistence type="predicted"/>
<evidence type="ECO:0000313" key="10">
    <source>
        <dbReference type="Proteomes" id="UP001403385"/>
    </source>
</evidence>
<evidence type="ECO:0000256" key="4">
    <source>
        <dbReference type="ARBA" id="ARBA00022692"/>
    </source>
</evidence>
<keyword evidence="4 7" id="KW-0812">Transmembrane</keyword>
<keyword evidence="2" id="KW-0813">Transport</keyword>
<dbReference type="RefSeq" id="WP_346820258.1">
    <property type="nucleotide sequence ID" value="NZ_JBDKWZ010000003.1"/>
</dbReference>
<evidence type="ECO:0000259" key="8">
    <source>
        <dbReference type="PROSITE" id="PS50850"/>
    </source>
</evidence>
<feature type="transmembrane region" description="Helical" evidence="7">
    <location>
        <begin position="418"/>
        <end position="435"/>
    </location>
</feature>
<feature type="domain" description="Major facilitator superfamily (MFS) profile" evidence="8">
    <location>
        <begin position="7"/>
        <end position="440"/>
    </location>
</feature>
<dbReference type="FunFam" id="1.20.1720.10:FF:000004">
    <property type="entry name" value="EmrB/QacA family drug resistance transporter"/>
    <property type="match status" value="1"/>
</dbReference>
<dbReference type="InterPro" id="IPR011701">
    <property type="entry name" value="MFS"/>
</dbReference>
<evidence type="ECO:0000256" key="1">
    <source>
        <dbReference type="ARBA" id="ARBA00004651"/>
    </source>
</evidence>
<feature type="transmembrane region" description="Helical" evidence="7">
    <location>
        <begin position="130"/>
        <end position="152"/>
    </location>
</feature>
<dbReference type="GO" id="GO:0022857">
    <property type="term" value="F:transmembrane transporter activity"/>
    <property type="evidence" value="ECO:0007669"/>
    <property type="project" value="InterPro"/>
</dbReference>
<feature type="transmembrane region" description="Helical" evidence="7">
    <location>
        <begin position="287"/>
        <end position="309"/>
    </location>
</feature>
<dbReference type="Proteomes" id="UP001403385">
    <property type="component" value="Unassembled WGS sequence"/>
</dbReference>
<dbReference type="Pfam" id="PF07690">
    <property type="entry name" value="MFS_1"/>
    <property type="match status" value="1"/>
</dbReference>
<dbReference type="PANTHER" id="PTHR23501">
    <property type="entry name" value="MAJOR FACILITATOR SUPERFAMILY"/>
    <property type="match status" value="1"/>
</dbReference>
<comment type="caution">
    <text evidence="9">The sequence shown here is derived from an EMBL/GenBank/DDBJ whole genome shotgun (WGS) entry which is preliminary data.</text>
</comment>
<keyword evidence="6 7" id="KW-0472">Membrane</keyword>
<dbReference type="SUPFAM" id="SSF103473">
    <property type="entry name" value="MFS general substrate transporter"/>
    <property type="match status" value="1"/>
</dbReference>
<feature type="transmembrane region" description="Helical" evidence="7">
    <location>
        <begin position="97"/>
        <end position="118"/>
    </location>
</feature>
<protein>
    <submittedName>
        <fullName evidence="9">MDR family MFS transporter</fullName>
    </submittedName>
</protein>
<evidence type="ECO:0000256" key="7">
    <source>
        <dbReference type="SAM" id="Phobius"/>
    </source>
</evidence>
<accession>A0AAW9S4X2</accession>
<feature type="transmembrane region" description="Helical" evidence="7">
    <location>
        <begin position="214"/>
        <end position="233"/>
    </location>
</feature>
<feature type="transmembrane region" description="Helical" evidence="7">
    <location>
        <begin position="316"/>
        <end position="335"/>
    </location>
</feature>
<evidence type="ECO:0000256" key="5">
    <source>
        <dbReference type="ARBA" id="ARBA00022989"/>
    </source>
</evidence>
<feature type="transmembrane region" description="Helical" evidence="7">
    <location>
        <begin position="158"/>
        <end position="179"/>
    </location>
</feature>
<sequence>MNKKAFATAGLIIGIFLGALEGTVVATAMPKVIEDLGGKHLYALPFAVYMLTSTVSSPLWGRLSDIFGRKRLYLMGVVLFVVSSMLCGIAYNMYWLIAMRALQGMGAGCLMTLTMTLVGEMYGLAERAKVQGYISGVWGFSGLVGPMIGGLIVDHISWHWVFFLNLPFGIVAMVLVYMFLEEKIESHKVKIDWPGAILFSLGTGLLVWGLDQVVIWYVLSGLALMGIAFYFEWKHPSPLLPITSLRTNISRFSIFNNLLAGAAFFGAIAYIPLFVQSVANKDASTAGIVLTPMIVGWTITSVIGARLIHTIGMSKLIVLGFSILLIGFSGFALLVHQGLYVLAGVGLVVGCGMGFGMLGTLLIVQENATAKELGASTAAISFARTIGGAIGVSTMSLIMGEAVQTGGIALADALQKAFIFGAVLTLFAFILSLMIQKAYTRQQEIPVAEELGQ</sequence>
<keyword evidence="3" id="KW-1003">Cell membrane</keyword>
<dbReference type="CDD" id="cd17502">
    <property type="entry name" value="MFS_Azr1_MDR_like"/>
    <property type="match status" value="1"/>
</dbReference>
<dbReference type="InterPro" id="IPR036259">
    <property type="entry name" value="MFS_trans_sf"/>
</dbReference>
<dbReference type="GO" id="GO:0005886">
    <property type="term" value="C:plasma membrane"/>
    <property type="evidence" value="ECO:0007669"/>
    <property type="project" value="UniProtKB-SubCell"/>
</dbReference>
<comment type="subcellular location">
    <subcellularLocation>
        <location evidence="1">Cell membrane</location>
        <topology evidence="1">Multi-pass membrane protein</topology>
    </subcellularLocation>
</comment>
<dbReference type="Gene3D" id="1.20.1250.20">
    <property type="entry name" value="MFS general substrate transporter like domains"/>
    <property type="match status" value="2"/>
</dbReference>
<gene>
    <name evidence="9" type="ORF">AAG747_06105</name>
</gene>
<reference evidence="9 10" key="1">
    <citation type="submission" date="2024-04" db="EMBL/GenBank/DDBJ databases">
        <title>Novel genus in family Flammeovirgaceae.</title>
        <authorList>
            <person name="Nguyen T.H."/>
            <person name="Vuong T.Q."/>
            <person name="Le H."/>
            <person name="Kim S.-G."/>
        </authorList>
    </citation>
    <scope>NUCLEOTIDE SEQUENCE [LARGE SCALE GENOMIC DNA]</scope>
    <source>
        <strain evidence="9 10">JCM 23209</strain>
    </source>
</reference>
<evidence type="ECO:0000256" key="3">
    <source>
        <dbReference type="ARBA" id="ARBA00022475"/>
    </source>
</evidence>
<dbReference type="EMBL" id="JBDKWZ010000003">
    <property type="protein sequence ID" value="MEN7547470.1"/>
    <property type="molecule type" value="Genomic_DNA"/>
</dbReference>
<organism evidence="9 10">
    <name type="scientific">Rapidithrix thailandica</name>
    <dbReference type="NCBI Taxonomy" id="413964"/>
    <lineage>
        <taxon>Bacteria</taxon>
        <taxon>Pseudomonadati</taxon>
        <taxon>Bacteroidota</taxon>
        <taxon>Cytophagia</taxon>
        <taxon>Cytophagales</taxon>
        <taxon>Flammeovirgaceae</taxon>
        <taxon>Rapidithrix</taxon>
    </lineage>
</organism>
<dbReference type="InterPro" id="IPR020846">
    <property type="entry name" value="MFS_dom"/>
</dbReference>
<dbReference type="PANTHER" id="PTHR23501:SF191">
    <property type="entry name" value="VACUOLAR BASIC AMINO ACID TRANSPORTER 4"/>
    <property type="match status" value="1"/>
</dbReference>
<keyword evidence="5 7" id="KW-1133">Transmembrane helix</keyword>
<name>A0AAW9S4X2_9BACT</name>
<evidence type="ECO:0000256" key="6">
    <source>
        <dbReference type="ARBA" id="ARBA00023136"/>
    </source>
</evidence>
<feature type="transmembrane region" description="Helical" evidence="7">
    <location>
        <begin position="72"/>
        <end position="91"/>
    </location>
</feature>
<dbReference type="PROSITE" id="PS50850">
    <property type="entry name" value="MFS"/>
    <property type="match status" value="1"/>
</dbReference>
<evidence type="ECO:0000313" key="9">
    <source>
        <dbReference type="EMBL" id="MEN7547470.1"/>
    </source>
</evidence>
<dbReference type="PRINTS" id="PR01036">
    <property type="entry name" value="TCRTETB"/>
</dbReference>
<feature type="transmembrane region" description="Helical" evidence="7">
    <location>
        <begin position="376"/>
        <end position="398"/>
    </location>
</feature>
<feature type="transmembrane region" description="Helical" evidence="7">
    <location>
        <begin position="341"/>
        <end position="364"/>
    </location>
</feature>